<evidence type="ECO:0000256" key="1">
    <source>
        <dbReference type="SAM" id="MobiDB-lite"/>
    </source>
</evidence>
<evidence type="ECO:0000313" key="2">
    <source>
        <dbReference type="EMBL" id="GGO52897.1"/>
    </source>
</evidence>
<evidence type="ECO:0000313" key="3">
    <source>
        <dbReference type="Proteomes" id="UP000656881"/>
    </source>
</evidence>
<accession>A0ABQ2MHX7</accession>
<organism evidence="2 3">
    <name type="scientific">Streptomyces lasiicapitis</name>
    <dbReference type="NCBI Taxonomy" id="1923961"/>
    <lineage>
        <taxon>Bacteria</taxon>
        <taxon>Bacillati</taxon>
        <taxon>Actinomycetota</taxon>
        <taxon>Actinomycetes</taxon>
        <taxon>Kitasatosporales</taxon>
        <taxon>Streptomycetaceae</taxon>
        <taxon>Streptomyces</taxon>
    </lineage>
</organism>
<dbReference type="EMBL" id="BMNG01000014">
    <property type="protein sequence ID" value="GGO52897.1"/>
    <property type="molecule type" value="Genomic_DNA"/>
</dbReference>
<feature type="compositionally biased region" description="Low complexity" evidence="1">
    <location>
        <begin position="1"/>
        <end position="21"/>
    </location>
</feature>
<comment type="caution">
    <text evidence="2">The sequence shown here is derived from an EMBL/GenBank/DDBJ whole genome shotgun (WGS) entry which is preliminary data.</text>
</comment>
<protein>
    <submittedName>
        <fullName evidence="2">Uncharacterized protein</fullName>
    </submittedName>
</protein>
<gene>
    <name evidence="2" type="ORF">GCM10012286_58990</name>
</gene>
<dbReference type="Proteomes" id="UP000656881">
    <property type="component" value="Unassembled WGS sequence"/>
</dbReference>
<dbReference type="RefSeq" id="WP_189176275.1">
    <property type="nucleotide sequence ID" value="NZ_BMNG01000014.1"/>
</dbReference>
<name>A0ABQ2MHX7_9ACTN</name>
<reference evidence="3" key="1">
    <citation type="journal article" date="2019" name="Int. J. Syst. Evol. Microbiol.">
        <title>The Global Catalogue of Microorganisms (GCM) 10K type strain sequencing project: providing services to taxonomists for standard genome sequencing and annotation.</title>
        <authorList>
            <consortium name="The Broad Institute Genomics Platform"/>
            <consortium name="The Broad Institute Genome Sequencing Center for Infectious Disease"/>
            <person name="Wu L."/>
            <person name="Ma J."/>
        </authorList>
    </citation>
    <scope>NUCLEOTIDE SEQUENCE [LARGE SCALE GENOMIC DNA]</scope>
    <source>
        <strain evidence="3">CGMCC 4.7349</strain>
    </source>
</reference>
<proteinExistence type="predicted"/>
<keyword evidence="3" id="KW-1185">Reference proteome</keyword>
<sequence length="215" mass="22802">MSRRTSPSGAAAESAPSTAPVPSKPYAPASDGPAVWLGALARRFPDLLGELAPSPGSALRERPGAARVGGTSAPVRLCVSDAIRDVTDGVVELEEAVRDRLGLRPVAPAPVPVRLRRIAGLLDRVTEHADLTAHVTDEARRMVHRCSRVLGAPEQLVRVAGRCPACDSVSLRAFPERAVVMCVNPVCRHVLEGACEEEGAERDERDGRDEQEVAG</sequence>
<feature type="region of interest" description="Disordered" evidence="1">
    <location>
        <begin position="1"/>
        <end position="28"/>
    </location>
</feature>